<evidence type="ECO:0000256" key="2">
    <source>
        <dbReference type="ARBA" id="ARBA00023015"/>
    </source>
</evidence>
<evidence type="ECO:0000256" key="1">
    <source>
        <dbReference type="ARBA" id="ARBA00009437"/>
    </source>
</evidence>
<dbReference type="Gene3D" id="3.40.190.290">
    <property type="match status" value="1"/>
</dbReference>
<dbReference type="Proteomes" id="UP001501565">
    <property type="component" value="Unassembled WGS sequence"/>
</dbReference>
<dbReference type="PANTHER" id="PTHR30126">
    <property type="entry name" value="HTH-TYPE TRANSCRIPTIONAL REGULATOR"/>
    <property type="match status" value="1"/>
</dbReference>
<dbReference type="PROSITE" id="PS50931">
    <property type="entry name" value="HTH_LYSR"/>
    <property type="match status" value="1"/>
</dbReference>
<dbReference type="SUPFAM" id="SSF46785">
    <property type="entry name" value="Winged helix' DNA-binding domain"/>
    <property type="match status" value="1"/>
</dbReference>
<comment type="similarity">
    <text evidence="1">Belongs to the LysR transcriptional regulatory family.</text>
</comment>
<comment type="caution">
    <text evidence="6">The sequence shown here is derived from an EMBL/GenBank/DDBJ whole genome shotgun (WGS) entry which is preliminary data.</text>
</comment>
<feature type="domain" description="HTH lysR-type" evidence="5">
    <location>
        <begin position="1"/>
        <end position="58"/>
    </location>
</feature>
<dbReference type="InterPro" id="IPR036390">
    <property type="entry name" value="WH_DNA-bd_sf"/>
</dbReference>
<evidence type="ECO:0000256" key="4">
    <source>
        <dbReference type="ARBA" id="ARBA00023163"/>
    </source>
</evidence>
<keyword evidence="4" id="KW-0804">Transcription</keyword>
<gene>
    <name evidence="6" type="ORF">GCM10022277_02080</name>
</gene>
<evidence type="ECO:0000256" key="3">
    <source>
        <dbReference type="ARBA" id="ARBA00023125"/>
    </source>
</evidence>
<dbReference type="EMBL" id="BAABBN010000003">
    <property type="protein sequence ID" value="GAA3911051.1"/>
    <property type="molecule type" value="Genomic_DNA"/>
</dbReference>
<dbReference type="CDD" id="cd05466">
    <property type="entry name" value="PBP2_LTTR_substrate"/>
    <property type="match status" value="1"/>
</dbReference>
<name>A0ABP7M2G2_9GAMM</name>
<accession>A0ABP7M2G2</accession>
<dbReference type="Pfam" id="PF00126">
    <property type="entry name" value="HTH_1"/>
    <property type="match status" value="1"/>
</dbReference>
<sequence>MDTNTLKAFIVVAKHQSFSEAAEELHLTQPAVSKRIISLEGQLGTSLFDRIGRNIHLTPAGAALLPKAKQILHLMKSTQQELHNLSQSVSGSLEIICSHHIGLHRLPPILKEYSIRYPDVDLKIEFGESESGYEQVVQGDKEMALITLAPEPNKSLISHSIWHDDMKFVCSKEHPLAKKGTTTIEDLAKHKAILPSHNTFTRQRVERLFADTDVKLDVVTSTNYLDTIQMMVSIGYGWSVLPESLSKELYEMNIPIEMNSRQLGYVIHKHHSLTNAAKALIELLNEAKT</sequence>
<dbReference type="RefSeq" id="WP_344794557.1">
    <property type="nucleotide sequence ID" value="NZ_BAABBN010000003.1"/>
</dbReference>
<evidence type="ECO:0000259" key="5">
    <source>
        <dbReference type="PROSITE" id="PS50931"/>
    </source>
</evidence>
<keyword evidence="2" id="KW-0805">Transcription regulation</keyword>
<protein>
    <submittedName>
        <fullName evidence="6">LysR family transcriptional regulator</fullName>
    </submittedName>
</protein>
<dbReference type="PRINTS" id="PR00039">
    <property type="entry name" value="HTHLYSR"/>
</dbReference>
<dbReference type="SUPFAM" id="SSF53850">
    <property type="entry name" value="Periplasmic binding protein-like II"/>
    <property type="match status" value="1"/>
</dbReference>
<evidence type="ECO:0000313" key="6">
    <source>
        <dbReference type="EMBL" id="GAA3911051.1"/>
    </source>
</evidence>
<organism evidence="6 7">
    <name type="scientific">Litoribacillus peritrichatus</name>
    <dbReference type="NCBI Taxonomy" id="718191"/>
    <lineage>
        <taxon>Bacteria</taxon>
        <taxon>Pseudomonadati</taxon>
        <taxon>Pseudomonadota</taxon>
        <taxon>Gammaproteobacteria</taxon>
        <taxon>Oceanospirillales</taxon>
        <taxon>Oceanospirillaceae</taxon>
        <taxon>Litoribacillus</taxon>
    </lineage>
</organism>
<dbReference type="InterPro" id="IPR005119">
    <property type="entry name" value="LysR_subst-bd"/>
</dbReference>
<dbReference type="InterPro" id="IPR036388">
    <property type="entry name" value="WH-like_DNA-bd_sf"/>
</dbReference>
<keyword evidence="7" id="KW-1185">Reference proteome</keyword>
<dbReference type="Pfam" id="PF03466">
    <property type="entry name" value="LysR_substrate"/>
    <property type="match status" value="1"/>
</dbReference>
<proteinExistence type="inferred from homology"/>
<evidence type="ECO:0000313" key="7">
    <source>
        <dbReference type="Proteomes" id="UP001501565"/>
    </source>
</evidence>
<dbReference type="Gene3D" id="1.10.10.10">
    <property type="entry name" value="Winged helix-like DNA-binding domain superfamily/Winged helix DNA-binding domain"/>
    <property type="match status" value="1"/>
</dbReference>
<dbReference type="PANTHER" id="PTHR30126:SF81">
    <property type="entry name" value="HTH-TYPE TRANSCRIPTIONAL REGULATOR ILVY"/>
    <property type="match status" value="1"/>
</dbReference>
<keyword evidence="3" id="KW-0238">DNA-binding</keyword>
<dbReference type="InterPro" id="IPR000847">
    <property type="entry name" value="LysR_HTH_N"/>
</dbReference>
<reference evidence="7" key="1">
    <citation type="journal article" date="2019" name="Int. J. Syst. Evol. Microbiol.">
        <title>The Global Catalogue of Microorganisms (GCM) 10K type strain sequencing project: providing services to taxonomists for standard genome sequencing and annotation.</title>
        <authorList>
            <consortium name="The Broad Institute Genomics Platform"/>
            <consortium name="The Broad Institute Genome Sequencing Center for Infectious Disease"/>
            <person name="Wu L."/>
            <person name="Ma J."/>
        </authorList>
    </citation>
    <scope>NUCLEOTIDE SEQUENCE [LARGE SCALE GENOMIC DNA]</scope>
    <source>
        <strain evidence="7">JCM 17551</strain>
    </source>
</reference>